<dbReference type="InterPro" id="IPR013785">
    <property type="entry name" value="Aldolase_TIM"/>
</dbReference>
<dbReference type="InterPro" id="IPR035990">
    <property type="entry name" value="TIM_sf"/>
</dbReference>
<organism evidence="11 12">
    <name type="scientific">Bacillus oleivorans</name>
    <dbReference type="NCBI Taxonomy" id="1448271"/>
    <lineage>
        <taxon>Bacteria</taxon>
        <taxon>Bacillati</taxon>
        <taxon>Bacillota</taxon>
        <taxon>Bacilli</taxon>
        <taxon>Bacillales</taxon>
        <taxon>Bacillaceae</taxon>
        <taxon>Bacillus</taxon>
    </lineage>
</organism>
<keyword evidence="9" id="KW-0597">Phosphoprotein</keyword>
<name>A0A285CY71_9BACI</name>
<evidence type="ECO:0000256" key="8">
    <source>
        <dbReference type="ARBA" id="ARBA00023235"/>
    </source>
</evidence>
<dbReference type="UniPathway" id="UPA00138"/>
<feature type="binding site" evidence="9">
    <location>
        <position position="213"/>
    </location>
    <ligand>
        <name>substrate</name>
    </ligand>
</feature>
<comment type="subcellular location">
    <subcellularLocation>
        <location evidence="9 10">Cytoplasm</location>
    </subcellularLocation>
</comment>
<dbReference type="PROSITE" id="PS00171">
    <property type="entry name" value="TIM_1"/>
    <property type="match status" value="1"/>
</dbReference>
<proteinExistence type="inferred from homology"/>
<comment type="similarity">
    <text evidence="2 9 10">Belongs to the triosephosphate isomerase family.</text>
</comment>
<dbReference type="PANTHER" id="PTHR21139">
    <property type="entry name" value="TRIOSEPHOSPHATE ISOMERASE"/>
    <property type="match status" value="1"/>
</dbReference>
<feature type="binding site" evidence="9">
    <location>
        <begin position="234"/>
        <end position="235"/>
    </location>
    <ligand>
        <name>substrate</name>
    </ligand>
</feature>
<comment type="subunit">
    <text evidence="9 10">Homodimer.</text>
</comment>
<sequence>MRKPIIAGNWKMYKTLPEAQSFFNEVKSLIPSSDVVDSVVCAPALFLDRLVELAKGSNLKIGAQNMHFEDQGAFTGEISPVALKDLGVEYVIIGHSERREMFNETDETVNKKALAAFKHGLTPIICVGETLEQRENGETKALVAAQVKQALSGLAEDQVKESVIAYEPIWAIGTGKTSTAEDANEVCAHIRETIANQFSSDAAQAVRIQYGGSVKPANINELMSMSDIDGALVGGASLEAQSFLQLLEEGSNE</sequence>
<evidence type="ECO:0000256" key="7">
    <source>
        <dbReference type="ARBA" id="ARBA00023152"/>
    </source>
</evidence>
<dbReference type="GO" id="GO:0019563">
    <property type="term" value="P:glycerol catabolic process"/>
    <property type="evidence" value="ECO:0007669"/>
    <property type="project" value="TreeGrafter"/>
</dbReference>
<comment type="pathway">
    <text evidence="9 10">Carbohydrate biosynthesis; gluconeogenesis.</text>
</comment>
<feature type="active site" description="Electrophile" evidence="9">
    <location>
        <position position="95"/>
    </location>
</feature>
<dbReference type="InterPro" id="IPR000652">
    <property type="entry name" value="Triosephosphate_isomerase"/>
</dbReference>
<evidence type="ECO:0000256" key="2">
    <source>
        <dbReference type="ARBA" id="ARBA00007422"/>
    </source>
</evidence>
<dbReference type="OrthoDB" id="9809429at2"/>
<dbReference type="InterPro" id="IPR020861">
    <property type="entry name" value="Triosephosphate_isomerase_AS"/>
</dbReference>
<keyword evidence="6 9" id="KW-0963">Cytoplasm</keyword>
<feature type="modified residue" description="Phosphoserine" evidence="9">
    <location>
        <position position="213"/>
    </location>
</feature>
<evidence type="ECO:0000256" key="9">
    <source>
        <dbReference type="HAMAP-Rule" id="MF_00147"/>
    </source>
</evidence>
<dbReference type="UniPathway" id="UPA00109">
    <property type="reaction ID" value="UER00189"/>
</dbReference>
<dbReference type="NCBIfam" id="TIGR00419">
    <property type="entry name" value="tim"/>
    <property type="match status" value="1"/>
</dbReference>
<dbReference type="Proteomes" id="UP000219546">
    <property type="component" value="Unassembled WGS sequence"/>
</dbReference>
<gene>
    <name evidence="9" type="primary">tpiA</name>
    <name evidence="11" type="ORF">SAMN05877753_106101</name>
</gene>
<dbReference type="HAMAP" id="MF_00147_B">
    <property type="entry name" value="TIM_B"/>
    <property type="match status" value="1"/>
</dbReference>
<evidence type="ECO:0000256" key="6">
    <source>
        <dbReference type="ARBA" id="ARBA00022490"/>
    </source>
</evidence>
<evidence type="ECO:0000256" key="1">
    <source>
        <dbReference type="ARBA" id="ARBA00004680"/>
    </source>
</evidence>
<dbReference type="EC" id="5.3.1.1" evidence="3 9"/>
<comment type="pathway">
    <text evidence="1 9 10">Carbohydrate degradation; glycolysis; D-glyceraldehyde 3-phosphate from glycerone phosphate: step 1/1.</text>
</comment>
<keyword evidence="7 9" id="KW-0324">Glycolysis</keyword>
<feature type="active site" description="Proton acceptor" evidence="9">
    <location>
        <position position="167"/>
    </location>
</feature>
<comment type="function">
    <text evidence="9">Involved in the gluconeogenesis. Catalyzes stereospecifically the conversion of dihydroxyacetone phosphate (DHAP) to D-glyceraldehyde-3-phosphate (G3P).</text>
</comment>
<dbReference type="CDD" id="cd00311">
    <property type="entry name" value="TIM"/>
    <property type="match status" value="1"/>
</dbReference>
<comment type="catalytic activity">
    <reaction evidence="9 10">
        <text>D-glyceraldehyde 3-phosphate = dihydroxyacetone phosphate</text>
        <dbReference type="Rhea" id="RHEA:18585"/>
        <dbReference type="ChEBI" id="CHEBI:57642"/>
        <dbReference type="ChEBI" id="CHEBI:59776"/>
        <dbReference type="EC" id="5.3.1.1"/>
    </reaction>
</comment>
<dbReference type="GO" id="GO:0004807">
    <property type="term" value="F:triose-phosphate isomerase activity"/>
    <property type="evidence" value="ECO:0007669"/>
    <property type="project" value="UniProtKB-UniRule"/>
</dbReference>
<protein>
    <recommendedName>
        <fullName evidence="4 9">Triosephosphate isomerase</fullName>
        <shortName evidence="9">TIM</shortName>
        <shortName evidence="9">TPI</shortName>
        <ecNumber evidence="3 9">5.3.1.1</ecNumber>
    </recommendedName>
    <alternativeName>
        <fullName evidence="9">Triose-phosphate isomerase</fullName>
    </alternativeName>
</protein>
<dbReference type="GO" id="GO:0046166">
    <property type="term" value="P:glyceraldehyde-3-phosphate biosynthetic process"/>
    <property type="evidence" value="ECO:0007669"/>
    <property type="project" value="TreeGrafter"/>
</dbReference>
<reference evidence="11 12" key="1">
    <citation type="submission" date="2017-08" db="EMBL/GenBank/DDBJ databases">
        <authorList>
            <person name="de Groot N.N."/>
        </authorList>
    </citation>
    <scope>NUCLEOTIDE SEQUENCE [LARGE SCALE GENOMIC DNA]</scope>
    <source>
        <strain evidence="11 12">JC228</strain>
    </source>
</reference>
<feature type="binding site" evidence="9">
    <location>
        <begin position="9"/>
        <end position="11"/>
    </location>
    <ligand>
        <name>substrate</name>
    </ligand>
</feature>
<evidence type="ECO:0000256" key="5">
    <source>
        <dbReference type="ARBA" id="ARBA00022432"/>
    </source>
</evidence>
<dbReference type="Gene3D" id="3.20.20.70">
    <property type="entry name" value="Aldolase class I"/>
    <property type="match status" value="1"/>
</dbReference>
<dbReference type="GO" id="GO:0006096">
    <property type="term" value="P:glycolytic process"/>
    <property type="evidence" value="ECO:0007669"/>
    <property type="project" value="UniProtKB-UniRule"/>
</dbReference>
<dbReference type="RefSeq" id="WP_097159265.1">
    <property type="nucleotide sequence ID" value="NZ_JBEPMQ010000005.1"/>
</dbReference>
<evidence type="ECO:0000256" key="3">
    <source>
        <dbReference type="ARBA" id="ARBA00011940"/>
    </source>
</evidence>
<dbReference type="FunFam" id="3.20.20.70:FF:000016">
    <property type="entry name" value="Triosephosphate isomerase"/>
    <property type="match status" value="1"/>
</dbReference>
<dbReference type="EMBL" id="OAOP01000006">
    <property type="protein sequence ID" value="SNX72537.1"/>
    <property type="molecule type" value="Genomic_DNA"/>
</dbReference>
<keyword evidence="8 9" id="KW-0413">Isomerase</keyword>
<evidence type="ECO:0000313" key="12">
    <source>
        <dbReference type="Proteomes" id="UP000219546"/>
    </source>
</evidence>
<keyword evidence="12" id="KW-1185">Reference proteome</keyword>
<dbReference type="PROSITE" id="PS51440">
    <property type="entry name" value="TIM_2"/>
    <property type="match status" value="1"/>
</dbReference>
<dbReference type="SUPFAM" id="SSF51351">
    <property type="entry name" value="Triosephosphate isomerase (TIM)"/>
    <property type="match status" value="1"/>
</dbReference>
<dbReference type="InterPro" id="IPR022896">
    <property type="entry name" value="TrioseP_Isoase_bac/euk"/>
</dbReference>
<evidence type="ECO:0000256" key="10">
    <source>
        <dbReference type="RuleBase" id="RU363013"/>
    </source>
</evidence>
<dbReference type="GO" id="GO:0005829">
    <property type="term" value="C:cytosol"/>
    <property type="evidence" value="ECO:0007669"/>
    <property type="project" value="TreeGrafter"/>
</dbReference>
<dbReference type="Pfam" id="PF00121">
    <property type="entry name" value="TIM"/>
    <property type="match status" value="1"/>
</dbReference>
<accession>A0A285CY71</accession>
<feature type="binding site" evidence="9">
    <location>
        <position position="173"/>
    </location>
    <ligand>
        <name>substrate</name>
    </ligand>
</feature>
<dbReference type="PANTHER" id="PTHR21139:SF42">
    <property type="entry name" value="TRIOSEPHOSPHATE ISOMERASE"/>
    <property type="match status" value="1"/>
</dbReference>
<evidence type="ECO:0000256" key="4">
    <source>
        <dbReference type="ARBA" id="ARBA00019397"/>
    </source>
</evidence>
<dbReference type="AlphaFoldDB" id="A0A285CY71"/>
<keyword evidence="5 9" id="KW-0312">Gluconeogenesis</keyword>
<dbReference type="GO" id="GO:0006094">
    <property type="term" value="P:gluconeogenesis"/>
    <property type="evidence" value="ECO:0007669"/>
    <property type="project" value="UniProtKB-UniRule"/>
</dbReference>
<evidence type="ECO:0000313" key="11">
    <source>
        <dbReference type="EMBL" id="SNX72537.1"/>
    </source>
</evidence>